<sequence length="238" mass="27297">MRKLLYVLDPYAFTFNKSMFYMYLCSSSAIHFHSLNPKMGLAASPSPIFCCNKFSSSPRKKQLNAPFSPRAKDAHQPSLNLKPIHTNLLHSPLPNQILIQRSFSSRNTRFSLVPFGAKSSGSGEEDRRALETVLKLYTAIKDSNLRELSDVIGDECRCVCNFISFSHPLYGKKQVLEFFFSLMEYMGKHMEFVVQPTLHDGMNVGVTWKLEWKDTHMPLGKGFSFYMCHTYQGRMVIR</sequence>
<keyword evidence="2" id="KW-1185">Reference proteome</keyword>
<dbReference type="PANTHER" id="PTHR33698:SF6">
    <property type="entry name" value="TRANSMEMBRANE PROTEIN"/>
    <property type="match status" value="1"/>
</dbReference>
<accession>A0A834ZT66</accession>
<dbReference type="Proteomes" id="UP000655225">
    <property type="component" value="Unassembled WGS sequence"/>
</dbReference>
<evidence type="ECO:0000313" key="1">
    <source>
        <dbReference type="EMBL" id="KAF8410813.1"/>
    </source>
</evidence>
<name>A0A834ZT66_TETSI</name>
<organism evidence="1 2">
    <name type="scientific">Tetracentron sinense</name>
    <name type="common">Spur-leaf</name>
    <dbReference type="NCBI Taxonomy" id="13715"/>
    <lineage>
        <taxon>Eukaryota</taxon>
        <taxon>Viridiplantae</taxon>
        <taxon>Streptophyta</taxon>
        <taxon>Embryophyta</taxon>
        <taxon>Tracheophyta</taxon>
        <taxon>Spermatophyta</taxon>
        <taxon>Magnoliopsida</taxon>
        <taxon>Trochodendrales</taxon>
        <taxon>Trochodendraceae</taxon>
        <taxon>Tetracentron</taxon>
    </lineage>
</organism>
<evidence type="ECO:0000313" key="2">
    <source>
        <dbReference type="Proteomes" id="UP000655225"/>
    </source>
</evidence>
<reference evidence="1 2" key="1">
    <citation type="submission" date="2020-04" db="EMBL/GenBank/DDBJ databases">
        <title>Plant Genome Project.</title>
        <authorList>
            <person name="Zhang R.-G."/>
        </authorList>
    </citation>
    <scope>NUCLEOTIDE SEQUENCE [LARGE SCALE GENOMIC DNA]</scope>
    <source>
        <strain evidence="1">YNK0</strain>
        <tissue evidence="1">Leaf</tissue>
    </source>
</reference>
<proteinExistence type="predicted"/>
<gene>
    <name evidence="1" type="ORF">HHK36_003350</name>
</gene>
<protein>
    <recommendedName>
        <fullName evidence="3">SnoaL-like domain-containing protein</fullName>
    </recommendedName>
</protein>
<evidence type="ECO:0008006" key="3">
    <source>
        <dbReference type="Google" id="ProtNLM"/>
    </source>
</evidence>
<dbReference type="OrthoDB" id="753811at2759"/>
<dbReference type="SUPFAM" id="SSF54427">
    <property type="entry name" value="NTF2-like"/>
    <property type="match status" value="1"/>
</dbReference>
<dbReference type="EMBL" id="JABCRI010000002">
    <property type="protein sequence ID" value="KAF8410813.1"/>
    <property type="molecule type" value="Genomic_DNA"/>
</dbReference>
<dbReference type="PANTHER" id="PTHR33698">
    <property type="entry name" value="NUCLEAR TRANSPORT FACTOR 2 (NTF2)-LIKE PROTEIN"/>
    <property type="match status" value="1"/>
</dbReference>
<dbReference type="InterPro" id="IPR032710">
    <property type="entry name" value="NTF2-like_dom_sf"/>
</dbReference>
<dbReference type="AlphaFoldDB" id="A0A834ZT66"/>
<dbReference type="OMA" id="IADECRC"/>
<comment type="caution">
    <text evidence="1">The sequence shown here is derived from an EMBL/GenBank/DDBJ whole genome shotgun (WGS) entry which is preliminary data.</text>
</comment>